<evidence type="ECO:0000256" key="1">
    <source>
        <dbReference type="ARBA" id="ARBA00004651"/>
    </source>
</evidence>
<comment type="subcellular location">
    <subcellularLocation>
        <location evidence="1">Cell membrane</location>
        <topology evidence="1">Multi-pass membrane protein</topology>
    </subcellularLocation>
</comment>
<accession>G8QX71</accession>
<dbReference type="GO" id="GO:0140359">
    <property type="term" value="F:ABC-type transporter activity"/>
    <property type="evidence" value="ECO:0007669"/>
    <property type="project" value="InterPro"/>
</dbReference>
<keyword evidence="3" id="KW-0813">Transport</keyword>
<evidence type="ECO:0000313" key="10">
    <source>
        <dbReference type="EMBL" id="AEV30656.1"/>
    </source>
</evidence>
<protein>
    <submittedName>
        <fullName evidence="10">ABC-type multidrug transport system, permease component</fullName>
    </submittedName>
</protein>
<feature type="transmembrane region" description="Helical" evidence="8">
    <location>
        <begin position="347"/>
        <end position="365"/>
    </location>
</feature>
<dbReference type="InterPro" id="IPR013525">
    <property type="entry name" value="ABC2_TM"/>
</dbReference>
<evidence type="ECO:0000259" key="9">
    <source>
        <dbReference type="PROSITE" id="PS51012"/>
    </source>
</evidence>
<feature type="transmembrane region" description="Helical" evidence="8">
    <location>
        <begin position="21"/>
        <end position="38"/>
    </location>
</feature>
<keyword evidence="6 8" id="KW-1133">Transmembrane helix</keyword>
<feature type="transmembrane region" description="Helical" evidence="8">
    <location>
        <begin position="256"/>
        <end position="276"/>
    </location>
</feature>
<evidence type="ECO:0000313" key="11">
    <source>
        <dbReference type="Proteomes" id="UP000005632"/>
    </source>
</evidence>
<keyword evidence="4" id="KW-1003">Cell membrane</keyword>
<evidence type="ECO:0000256" key="6">
    <source>
        <dbReference type="ARBA" id="ARBA00022989"/>
    </source>
</evidence>
<dbReference type="eggNOG" id="COG0842">
    <property type="taxonomic scope" value="Bacteria"/>
</dbReference>
<dbReference type="KEGG" id="sgp:SpiGrapes_2906"/>
<dbReference type="AlphaFoldDB" id="G8QX71"/>
<evidence type="ECO:0000256" key="5">
    <source>
        <dbReference type="ARBA" id="ARBA00022692"/>
    </source>
</evidence>
<evidence type="ECO:0000256" key="2">
    <source>
        <dbReference type="ARBA" id="ARBA00007783"/>
    </source>
</evidence>
<name>G8QX71_SPHPG</name>
<keyword evidence="7 8" id="KW-0472">Membrane</keyword>
<sequence>MLKYLIQKEFIQIRRNLFLPRMILIYPIMLILVLPFAANYEIKNINIAVVDHDDSMLSTRLRAKISSSHYFRISGYCYNDLDALRMVELGTADIVLEISPGFGNELVRGNQGAVLISSDTVNGTKGNLGSAYLSLVMQDFSTELRNEAVPALKNSPQSVTLEPHYLYNPYLSYPDFMIPALMVMGLLLITGFLPALNIVGEKEAGTIESMHVTPVRKRTFILSKLIPYWIIGFFVFTFMLLLALVFWKLFPTGSILLLYLSACLFVLTVSGFGLVISNYARSYQQAMFMMFFFIMIFNFLSGLFTPVSSMPQWAQVFSHLSPLRYMIEILRGVYLRVCGIQDLHKQLISLAILMVGFNSWAIISYRKKS</sequence>
<feature type="transmembrane region" description="Helical" evidence="8">
    <location>
        <begin position="288"/>
        <end position="307"/>
    </location>
</feature>
<organism evidence="10 11">
    <name type="scientific">Sphaerochaeta pleomorpha (strain ATCC BAA-1885 / DSM 22778 / Grapes)</name>
    <dbReference type="NCBI Taxonomy" id="158190"/>
    <lineage>
        <taxon>Bacteria</taxon>
        <taxon>Pseudomonadati</taxon>
        <taxon>Spirochaetota</taxon>
        <taxon>Spirochaetia</taxon>
        <taxon>Spirochaetales</taxon>
        <taxon>Sphaerochaetaceae</taxon>
        <taxon>Sphaerochaeta</taxon>
    </lineage>
</organism>
<feature type="transmembrane region" description="Helical" evidence="8">
    <location>
        <begin position="176"/>
        <end position="200"/>
    </location>
</feature>
<dbReference type="HOGENOM" id="CLU_039483_8_3_12"/>
<evidence type="ECO:0000256" key="8">
    <source>
        <dbReference type="SAM" id="Phobius"/>
    </source>
</evidence>
<gene>
    <name evidence="10" type="ordered locus">SpiGrapes_2906</name>
</gene>
<dbReference type="PROSITE" id="PS51012">
    <property type="entry name" value="ABC_TM2"/>
    <property type="match status" value="1"/>
</dbReference>
<keyword evidence="5 8" id="KW-0812">Transmembrane</keyword>
<reference evidence="10 11" key="1">
    <citation type="submission" date="2011-11" db="EMBL/GenBank/DDBJ databases">
        <title>Complete sequence of Spirochaeta sp. grapes.</title>
        <authorList>
            <consortium name="US DOE Joint Genome Institute"/>
            <person name="Lucas S."/>
            <person name="Han J."/>
            <person name="Lapidus A."/>
            <person name="Cheng J.-F."/>
            <person name="Goodwin L."/>
            <person name="Pitluck S."/>
            <person name="Peters L."/>
            <person name="Ovchinnikova G."/>
            <person name="Munk A.C."/>
            <person name="Detter J.C."/>
            <person name="Han C."/>
            <person name="Tapia R."/>
            <person name="Land M."/>
            <person name="Hauser L."/>
            <person name="Kyrpides N."/>
            <person name="Ivanova N."/>
            <person name="Pagani I."/>
            <person name="Ritalahtilisa K."/>
            <person name="Loeffler F."/>
            <person name="Woyke T."/>
        </authorList>
    </citation>
    <scope>NUCLEOTIDE SEQUENCE [LARGE SCALE GENOMIC DNA]</scope>
    <source>
        <strain evidence="11">ATCC BAA-1885 / DSM 22778 / Grapes</strain>
    </source>
</reference>
<dbReference type="PANTHER" id="PTHR30294">
    <property type="entry name" value="MEMBRANE COMPONENT OF ABC TRANSPORTER YHHJ-RELATED"/>
    <property type="match status" value="1"/>
</dbReference>
<dbReference type="STRING" id="158190.SpiGrapes_2906"/>
<proteinExistence type="inferred from homology"/>
<dbReference type="Pfam" id="PF12698">
    <property type="entry name" value="ABC2_membrane_3"/>
    <property type="match status" value="1"/>
</dbReference>
<dbReference type="InterPro" id="IPR051449">
    <property type="entry name" value="ABC-2_transporter_component"/>
</dbReference>
<dbReference type="Proteomes" id="UP000005632">
    <property type="component" value="Chromosome"/>
</dbReference>
<dbReference type="PANTHER" id="PTHR30294:SF29">
    <property type="entry name" value="MULTIDRUG ABC TRANSPORTER PERMEASE YBHS-RELATED"/>
    <property type="match status" value="1"/>
</dbReference>
<feature type="domain" description="ABC transmembrane type-2" evidence="9">
    <location>
        <begin position="141"/>
        <end position="368"/>
    </location>
</feature>
<dbReference type="EMBL" id="CP003155">
    <property type="protein sequence ID" value="AEV30656.1"/>
    <property type="molecule type" value="Genomic_DNA"/>
</dbReference>
<dbReference type="RefSeq" id="WP_014271495.1">
    <property type="nucleotide sequence ID" value="NC_016633.1"/>
</dbReference>
<evidence type="ECO:0000256" key="3">
    <source>
        <dbReference type="ARBA" id="ARBA00022448"/>
    </source>
</evidence>
<evidence type="ECO:0000256" key="7">
    <source>
        <dbReference type="ARBA" id="ARBA00023136"/>
    </source>
</evidence>
<dbReference type="GO" id="GO:0005886">
    <property type="term" value="C:plasma membrane"/>
    <property type="evidence" value="ECO:0007669"/>
    <property type="project" value="UniProtKB-SubCell"/>
</dbReference>
<comment type="similarity">
    <text evidence="2">Belongs to the ABC-2 integral membrane protein family.</text>
</comment>
<dbReference type="OrthoDB" id="9776218at2"/>
<feature type="transmembrane region" description="Helical" evidence="8">
    <location>
        <begin position="226"/>
        <end position="250"/>
    </location>
</feature>
<keyword evidence="11" id="KW-1185">Reference proteome</keyword>
<dbReference type="Gene3D" id="3.40.1710.10">
    <property type="entry name" value="abc type-2 transporter like domain"/>
    <property type="match status" value="1"/>
</dbReference>
<dbReference type="InterPro" id="IPR047817">
    <property type="entry name" value="ABC2_TM_bact-type"/>
</dbReference>
<evidence type="ECO:0000256" key="4">
    <source>
        <dbReference type="ARBA" id="ARBA00022475"/>
    </source>
</evidence>